<dbReference type="PANTHER" id="PTHR45436">
    <property type="entry name" value="SENSOR HISTIDINE KINASE YKOH"/>
    <property type="match status" value="1"/>
</dbReference>
<dbReference type="SMART" id="SM00387">
    <property type="entry name" value="HATPase_c"/>
    <property type="match status" value="1"/>
</dbReference>
<protein>
    <recommendedName>
        <fullName evidence="3">histidine kinase</fullName>
        <ecNumber evidence="3">2.7.13.3</ecNumber>
    </recommendedName>
</protein>
<dbReference type="InterPro" id="IPR003661">
    <property type="entry name" value="HisK_dim/P_dom"/>
</dbReference>
<dbReference type="PROSITE" id="PS50109">
    <property type="entry name" value="HIS_KIN"/>
    <property type="match status" value="1"/>
</dbReference>
<dbReference type="InterPro" id="IPR004358">
    <property type="entry name" value="Sig_transdc_His_kin-like_C"/>
</dbReference>
<dbReference type="CDD" id="cd00082">
    <property type="entry name" value="HisKA"/>
    <property type="match status" value="1"/>
</dbReference>
<sequence>MADVLKSLTFRYIAKYVTTLSAAVFLLLAILYSYFSYGYFTELREAIVDELDSLQLVYRGQGLGGLEQYLNDQHNLPTMGRYSYLIVDQQDRKIAGDLAQLPRYREFSDGWVGFQMALLNWGEPVDVDFLARQEPLGDGYVAIVARNYADAVAGMGLVFNTLFRAMIATLLLGIAGGFFSAATALKRFEKLNIELADIVRHNSRQRLSVEDKKGYPREMAQAMNQMLDQIASLMQGVKRVSDNIAHDLRTPLTRIRNHLSQLRARLDPAGQDDIDRVIEECDGLLSSFNALLRISALESGGSTTFNSGLFLPGLLADVVELYEPVASDKGVTLRLRVGNDTAQCAGDSDLLFQMCANLLDNAIKYTPANGHIDVTLATREPAAVEITVADTGPGIDAGERESVFRRFYRVESSRGEQPGHGLGLSLVQAIVHYHHGAITLADNEPGLRVVVQLPGVIPPA</sequence>
<dbReference type="SUPFAM" id="SSF47384">
    <property type="entry name" value="Homodimeric domain of signal transducing histidine kinase"/>
    <property type="match status" value="1"/>
</dbReference>
<feature type="transmembrane region" description="Helical" evidence="10">
    <location>
        <begin position="12"/>
        <end position="35"/>
    </location>
</feature>
<evidence type="ECO:0000256" key="2">
    <source>
        <dbReference type="ARBA" id="ARBA00004370"/>
    </source>
</evidence>
<dbReference type="SMART" id="SM00388">
    <property type="entry name" value="HisKA"/>
    <property type="match status" value="1"/>
</dbReference>
<dbReference type="InterPro" id="IPR036890">
    <property type="entry name" value="HATPase_C_sf"/>
</dbReference>
<feature type="transmembrane region" description="Helical" evidence="10">
    <location>
        <begin position="162"/>
        <end position="185"/>
    </location>
</feature>
<evidence type="ECO:0000256" key="7">
    <source>
        <dbReference type="ARBA" id="ARBA00022777"/>
    </source>
</evidence>
<proteinExistence type="predicted"/>
<gene>
    <name evidence="12" type="ORF">CWI75_06765</name>
</gene>
<dbReference type="GO" id="GO:0000155">
    <property type="term" value="F:phosphorelay sensor kinase activity"/>
    <property type="evidence" value="ECO:0007669"/>
    <property type="project" value="InterPro"/>
</dbReference>
<feature type="domain" description="Histidine kinase" evidence="11">
    <location>
        <begin position="243"/>
        <end position="457"/>
    </location>
</feature>
<dbReference type="InterPro" id="IPR003594">
    <property type="entry name" value="HATPase_dom"/>
</dbReference>
<reference evidence="13" key="1">
    <citation type="submission" date="2017-11" db="EMBL/GenBank/DDBJ databases">
        <title>The draft genome sequence of Chromatocurvus sp. F02.</title>
        <authorList>
            <person name="Du Z.-J."/>
            <person name="Chang Y.-Q."/>
        </authorList>
    </citation>
    <scope>NUCLEOTIDE SEQUENCE [LARGE SCALE GENOMIC DNA]</scope>
    <source>
        <strain evidence="13">F02</strain>
    </source>
</reference>
<name>A0A2N5Y3Z0_9GAMM</name>
<dbReference type="EC" id="2.7.13.3" evidence="3"/>
<dbReference type="GO" id="GO:0005886">
    <property type="term" value="C:plasma membrane"/>
    <property type="evidence" value="ECO:0007669"/>
    <property type="project" value="TreeGrafter"/>
</dbReference>
<evidence type="ECO:0000256" key="9">
    <source>
        <dbReference type="ARBA" id="ARBA00023136"/>
    </source>
</evidence>
<organism evidence="12 13">
    <name type="scientific">Kineobactrum sediminis</name>
    <dbReference type="NCBI Taxonomy" id="1905677"/>
    <lineage>
        <taxon>Bacteria</taxon>
        <taxon>Pseudomonadati</taxon>
        <taxon>Pseudomonadota</taxon>
        <taxon>Gammaproteobacteria</taxon>
        <taxon>Cellvibrionales</taxon>
        <taxon>Halieaceae</taxon>
        <taxon>Kineobactrum</taxon>
    </lineage>
</organism>
<dbReference type="EMBL" id="PKLZ01000003">
    <property type="protein sequence ID" value="PLW83115.1"/>
    <property type="molecule type" value="Genomic_DNA"/>
</dbReference>
<dbReference type="InterPro" id="IPR050428">
    <property type="entry name" value="TCS_sensor_his_kinase"/>
</dbReference>
<dbReference type="Pfam" id="PF00512">
    <property type="entry name" value="HisKA"/>
    <property type="match status" value="1"/>
</dbReference>
<keyword evidence="5" id="KW-0808">Transferase</keyword>
<evidence type="ECO:0000256" key="10">
    <source>
        <dbReference type="SAM" id="Phobius"/>
    </source>
</evidence>
<dbReference type="InterPro" id="IPR036097">
    <property type="entry name" value="HisK_dim/P_sf"/>
</dbReference>
<dbReference type="PRINTS" id="PR00344">
    <property type="entry name" value="BCTRLSENSOR"/>
</dbReference>
<dbReference type="InterPro" id="IPR005467">
    <property type="entry name" value="His_kinase_dom"/>
</dbReference>
<evidence type="ECO:0000256" key="8">
    <source>
        <dbReference type="ARBA" id="ARBA00022989"/>
    </source>
</evidence>
<evidence type="ECO:0000256" key="6">
    <source>
        <dbReference type="ARBA" id="ARBA00022692"/>
    </source>
</evidence>
<dbReference type="Proteomes" id="UP000234845">
    <property type="component" value="Unassembled WGS sequence"/>
</dbReference>
<dbReference type="Pfam" id="PF02518">
    <property type="entry name" value="HATPase_c"/>
    <property type="match status" value="1"/>
</dbReference>
<keyword evidence="9 10" id="KW-0472">Membrane</keyword>
<evidence type="ECO:0000256" key="4">
    <source>
        <dbReference type="ARBA" id="ARBA00022553"/>
    </source>
</evidence>
<keyword evidence="4" id="KW-0597">Phosphoprotein</keyword>
<dbReference type="PANTHER" id="PTHR45436:SF8">
    <property type="entry name" value="HISTIDINE KINASE"/>
    <property type="match status" value="1"/>
</dbReference>
<keyword evidence="6 10" id="KW-0812">Transmembrane</keyword>
<evidence type="ECO:0000256" key="1">
    <source>
        <dbReference type="ARBA" id="ARBA00000085"/>
    </source>
</evidence>
<accession>A0A2N5Y3Z0</accession>
<comment type="catalytic activity">
    <reaction evidence="1">
        <text>ATP + protein L-histidine = ADP + protein N-phospho-L-histidine.</text>
        <dbReference type="EC" id="2.7.13.3"/>
    </reaction>
</comment>
<dbReference type="Gene3D" id="3.30.565.10">
    <property type="entry name" value="Histidine kinase-like ATPase, C-terminal domain"/>
    <property type="match status" value="1"/>
</dbReference>
<evidence type="ECO:0000313" key="13">
    <source>
        <dbReference type="Proteomes" id="UP000234845"/>
    </source>
</evidence>
<keyword evidence="7 12" id="KW-0418">Kinase</keyword>
<keyword evidence="13" id="KW-1185">Reference proteome</keyword>
<comment type="subcellular location">
    <subcellularLocation>
        <location evidence="2">Membrane</location>
    </subcellularLocation>
</comment>
<evidence type="ECO:0000259" key="11">
    <source>
        <dbReference type="PROSITE" id="PS50109"/>
    </source>
</evidence>
<evidence type="ECO:0000256" key="3">
    <source>
        <dbReference type="ARBA" id="ARBA00012438"/>
    </source>
</evidence>
<keyword evidence="8 10" id="KW-1133">Transmembrane helix</keyword>
<dbReference type="Gene3D" id="1.10.287.130">
    <property type="match status" value="1"/>
</dbReference>
<evidence type="ECO:0000313" key="12">
    <source>
        <dbReference type="EMBL" id="PLW83115.1"/>
    </source>
</evidence>
<dbReference type="AlphaFoldDB" id="A0A2N5Y3Z0"/>
<evidence type="ECO:0000256" key="5">
    <source>
        <dbReference type="ARBA" id="ARBA00022679"/>
    </source>
</evidence>
<dbReference type="SUPFAM" id="SSF55874">
    <property type="entry name" value="ATPase domain of HSP90 chaperone/DNA topoisomerase II/histidine kinase"/>
    <property type="match status" value="1"/>
</dbReference>
<comment type="caution">
    <text evidence="12">The sequence shown here is derived from an EMBL/GenBank/DDBJ whole genome shotgun (WGS) entry which is preliminary data.</text>
</comment>